<evidence type="ECO:0000313" key="2">
    <source>
        <dbReference type="EMBL" id="CAE2254490.1"/>
    </source>
</evidence>
<accession>A0A7S4J733</accession>
<dbReference type="EMBL" id="HBKQ01033775">
    <property type="protein sequence ID" value="CAE2254490.1"/>
    <property type="molecule type" value="Transcribed_RNA"/>
</dbReference>
<feature type="compositionally biased region" description="Low complexity" evidence="1">
    <location>
        <begin position="146"/>
        <end position="159"/>
    </location>
</feature>
<reference evidence="2" key="1">
    <citation type="submission" date="2021-01" db="EMBL/GenBank/DDBJ databases">
        <authorList>
            <person name="Corre E."/>
            <person name="Pelletier E."/>
            <person name="Niang G."/>
            <person name="Scheremetjew M."/>
            <person name="Finn R."/>
            <person name="Kale V."/>
            <person name="Holt S."/>
            <person name="Cochrane G."/>
            <person name="Meng A."/>
            <person name="Brown T."/>
            <person name="Cohen L."/>
        </authorList>
    </citation>
    <scope>NUCLEOTIDE SEQUENCE</scope>
    <source>
        <strain evidence="2">Isolate 1302-5</strain>
    </source>
</reference>
<sequence>MVPNAGAMSKDYWSWMRKVWDATDLLNGGSAVGEEIESIVFDHVRCGVGASGAAEKSAADKTALQLPSAALVQSFSLAAAWMDRCPPGKARWNRLRKELWSLASDLETAAGGLEKEQDSSPCGNDAESRSHEVPSSARPSDDIGQSFAAAFSSATSPSSRGGGQGKTSAGGSESGSMVAATFYREGAAFLVLNVASADAARPGQGKSGNSSSEWTQKVCDLIPLGESNDMGRIVSAASVVSAAILLQRKLMSGCGDEQKKHIQEDSNRLFSRLASLLSGASGNLRETIDRERIQDRVVGGTNGASNDSAMTALGVGHIASLATSMIIRVSSLPSVGEIDAPKTDPHVSSVCGEVFSTIMPLISGVLASVTRATELGPSGELCFRSCLSLLRGAARLVHAMNPRDGHLRHSATPLLQQERSNPPSADRNYEVVRKELTLNLTPGDKDFDPFGGIDDDALMEIDLDICGREPQQVQVQHAHQNNPTQRTKVRKQIDQLVNGDIGPFLLKALSQSGPHASIRYALTPMSSYGKEVCHKHSLGICATLAALISLLTKDDIVAGSGPLSKWIWTADLQIVYMTSDSDDDVQMLTYSRQVRQSLIVELCRLSSFYSSCNTLLECGSTTALGHFLQALVDLETIKEFPSRSLGLMLKKGGKESREREQELLYRVNNCARGAEGKDVDPDCMARGLRNITDGFNTIGPSFMCRQFWSFAKRLGQAFSASNGPKPTAIKVIGELLQQVNSLFHEHHHQGSNQHGQSVDCECMERELLKRFVVIRKLVVILQEEGAFNSSEMGLEVPDLTCLAANAVLEQLYFTSFSMEYYHDAEASYDRAKAHAFHKAYAEFSGAVLVVLMREIKLSRTLDLFQPIQDDIVAPCIRSSNDAPIYLSVGKGAVRNSVIFQVKAGRNIYRSKPLSPFSKGLHRRVNELVVYSTRSVPLAEAKGRICTLYSALMEMTLSVGPGKGCHSLSPAAVIGRALHLPGMPSTGKGSWLQKTFDFEFSRDPYCDRLEHLKLSNMRKYAMQNFILPKLCLPSIREEWKLEILLIVENMLKTPKIHRGCTPADFITPYPHNTGFLSIQEDIVKVVKGLNLLVRNEIALGNLDLIGNIFSCVKLLLNFPIKDNPLDQSCTVQSILEWAMPRTHDNTYASYLYEFSKWTVCIGSILKNSNTVITVSEIFSSTVSQSDASVHDQLRGMQDTTARLDKCEQKIFPEVGKEKLNMYTKTPVNKYLKKPMQELIGSTSTASASSITMECLQRVEELIALCLAAYKKFNNARQAIEVKL</sequence>
<gene>
    <name evidence="2" type="ORF">OAUR00152_LOCUS23129</name>
</gene>
<proteinExistence type="predicted"/>
<feature type="region of interest" description="Disordered" evidence="1">
    <location>
        <begin position="110"/>
        <end position="174"/>
    </location>
</feature>
<evidence type="ECO:0000256" key="1">
    <source>
        <dbReference type="SAM" id="MobiDB-lite"/>
    </source>
</evidence>
<protein>
    <submittedName>
        <fullName evidence="2">Uncharacterized protein</fullName>
    </submittedName>
</protein>
<name>A0A7S4J733_9STRA</name>
<organism evidence="2">
    <name type="scientific">Odontella aurita</name>
    <dbReference type="NCBI Taxonomy" id="265563"/>
    <lineage>
        <taxon>Eukaryota</taxon>
        <taxon>Sar</taxon>
        <taxon>Stramenopiles</taxon>
        <taxon>Ochrophyta</taxon>
        <taxon>Bacillariophyta</taxon>
        <taxon>Mediophyceae</taxon>
        <taxon>Biddulphiophycidae</taxon>
        <taxon>Eupodiscales</taxon>
        <taxon>Odontellaceae</taxon>
        <taxon>Odontella</taxon>
    </lineage>
</organism>